<evidence type="ECO:0000256" key="3">
    <source>
        <dbReference type="ARBA" id="ARBA00008145"/>
    </source>
</evidence>
<reference evidence="10" key="1">
    <citation type="journal article" date="2011" name="Appl. Environ. Microbiol.">
        <title>Common ancestry and novel genetic traits of Francisella novicida-like isolates from North America and Australia as revealed by comparative genomic analyses.</title>
        <authorList>
            <person name="Siddaramappa S."/>
            <person name="Challacombe J.F."/>
            <person name="Petersen J.M."/>
            <person name="Pillai S."/>
            <person name="Hogg G."/>
            <person name="Kuske C.R."/>
        </authorList>
    </citation>
    <scope>NUCLEOTIDE SEQUENCE [LARGE SCALE GENOMIC DNA]</scope>
    <source>
        <strain evidence="10">3523</strain>
    </source>
</reference>
<comment type="similarity">
    <text evidence="3">Belongs to the class I-like SAM-binding methyltransferase superfamily. TPMT family.</text>
</comment>
<keyword evidence="7 9" id="KW-0808">Transferase</keyword>
<evidence type="ECO:0000313" key="9">
    <source>
        <dbReference type="EMBL" id="AEB27881.1"/>
    </source>
</evidence>
<evidence type="ECO:0000256" key="2">
    <source>
        <dbReference type="ARBA" id="ARBA00004496"/>
    </source>
</evidence>
<dbReference type="PROSITE" id="PS51585">
    <property type="entry name" value="SAM_MT_TPMT"/>
    <property type="match status" value="1"/>
</dbReference>
<dbReference type="HOGENOM" id="CLU_085515_1_0_6"/>
<dbReference type="SUPFAM" id="SSF53335">
    <property type="entry name" value="S-adenosyl-L-methionine-dependent methyltransferases"/>
    <property type="match status" value="1"/>
</dbReference>
<comment type="catalytic activity">
    <reaction evidence="1">
        <text>S-adenosyl-L-methionine + a thiopurine = S-adenosyl-L-homocysteine + a thiopurine S-methylether.</text>
        <dbReference type="EC" id="2.1.1.67"/>
    </reaction>
</comment>
<dbReference type="EC" id="2.1.1.67" evidence="4"/>
<evidence type="ECO:0000313" key="10">
    <source>
        <dbReference type="Proteomes" id="UP000008303"/>
    </source>
</evidence>
<comment type="subcellular location">
    <subcellularLocation>
        <location evidence="2">Cytoplasm</location>
    </subcellularLocation>
</comment>
<dbReference type="InterPro" id="IPR008854">
    <property type="entry name" value="TPMT"/>
</dbReference>
<organism evidence="9 10">
    <name type="scientific">Francisella hispaniensis</name>
    <dbReference type="NCBI Taxonomy" id="622488"/>
    <lineage>
        <taxon>Bacteria</taxon>
        <taxon>Pseudomonadati</taxon>
        <taxon>Pseudomonadota</taxon>
        <taxon>Gammaproteobacteria</taxon>
        <taxon>Thiotrichales</taxon>
        <taxon>Francisellaceae</taxon>
        <taxon>Francisella</taxon>
    </lineage>
</organism>
<dbReference type="GO" id="GO:0008119">
    <property type="term" value="F:thiopurine S-methyltransferase activity"/>
    <property type="evidence" value="ECO:0007669"/>
    <property type="project" value="UniProtKB-EC"/>
</dbReference>
<dbReference type="AlphaFoldDB" id="F4BI87"/>
<evidence type="ECO:0000256" key="5">
    <source>
        <dbReference type="ARBA" id="ARBA00022490"/>
    </source>
</evidence>
<dbReference type="CDD" id="cd02440">
    <property type="entry name" value="AdoMet_MTases"/>
    <property type="match status" value="1"/>
</dbReference>
<accession>F4BI87</accession>
<keyword evidence="6 9" id="KW-0489">Methyltransferase</keyword>
<dbReference type="Gene3D" id="3.40.50.150">
    <property type="entry name" value="Vaccinia Virus protein VP39"/>
    <property type="match status" value="1"/>
</dbReference>
<dbReference type="Pfam" id="PF05724">
    <property type="entry name" value="TPMT"/>
    <property type="match status" value="1"/>
</dbReference>
<name>F4BI87_9GAMM</name>
<dbReference type="GO" id="GO:0032259">
    <property type="term" value="P:methylation"/>
    <property type="evidence" value="ECO:0007669"/>
    <property type="project" value="UniProtKB-KW"/>
</dbReference>
<evidence type="ECO:0000256" key="1">
    <source>
        <dbReference type="ARBA" id="ARBA00000903"/>
    </source>
</evidence>
<dbReference type="Proteomes" id="UP000008303">
    <property type="component" value="Chromosome"/>
</dbReference>
<dbReference type="InterPro" id="IPR029063">
    <property type="entry name" value="SAM-dependent_MTases_sf"/>
</dbReference>
<proteinExistence type="inferred from homology"/>
<dbReference type="PATRIC" id="fig|676032.3.peg.26"/>
<keyword evidence="5" id="KW-0963">Cytoplasm</keyword>
<dbReference type="FunFam" id="3.40.50.150:FF:000101">
    <property type="entry name" value="Thiopurine S-methyltransferase"/>
    <property type="match status" value="1"/>
</dbReference>
<evidence type="ECO:0000256" key="6">
    <source>
        <dbReference type="ARBA" id="ARBA00022603"/>
    </source>
</evidence>
<dbReference type="PIRSF" id="PIRSF023956">
    <property type="entry name" value="Thiopurine_S-methyltransferase"/>
    <property type="match status" value="1"/>
</dbReference>
<dbReference type="EMBL" id="CP002558">
    <property type="protein sequence ID" value="AEB27881.1"/>
    <property type="molecule type" value="Genomic_DNA"/>
</dbReference>
<evidence type="ECO:0000256" key="8">
    <source>
        <dbReference type="ARBA" id="ARBA00022691"/>
    </source>
</evidence>
<dbReference type="KEGG" id="fcn:FN3523_0024"/>
<sequence>MSKVETNNNQYWLDRWQNNDVGFCQESPNEFLVKHFSKLNINDSSICLIPMCGCSIDMLYFLSKGVKVVGIELSEKAVLSFFSQNNIKHNVIQGDDYKLYKGNNIEIYVADIFNLPKIANLLTFDIWYDRGAYIALPNNLRAKYAKMMLQVCSDKTQILLLVMEHDKKSQTPPFSVTQAELIKNFSPYIEFKLIDSKQRESIPEYRKAEGMTIQFYTTYLRKKNIDRFIFQTSD</sequence>
<evidence type="ECO:0000256" key="7">
    <source>
        <dbReference type="ARBA" id="ARBA00022679"/>
    </source>
</evidence>
<dbReference type="PANTHER" id="PTHR10259:SF11">
    <property type="entry name" value="THIOPURINE S-METHYLTRANSFERASE"/>
    <property type="match status" value="1"/>
</dbReference>
<dbReference type="RefSeq" id="WP_014547363.1">
    <property type="nucleotide sequence ID" value="NC_017449.1"/>
</dbReference>
<dbReference type="GO" id="GO:0005737">
    <property type="term" value="C:cytoplasm"/>
    <property type="evidence" value="ECO:0007669"/>
    <property type="project" value="UniProtKB-SubCell"/>
</dbReference>
<protein>
    <recommendedName>
        <fullName evidence="4">thiopurine S-methyltransferase</fullName>
        <ecNumber evidence="4">2.1.1.67</ecNumber>
    </recommendedName>
</protein>
<dbReference type="PANTHER" id="PTHR10259">
    <property type="entry name" value="THIOPURINE S-METHYLTRANSFERASE"/>
    <property type="match status" value="1"/>
</dbReference>
<dbReference type="InterPro" id="IPR025835">
    <property type="entry name" value="Thiopurine_S-MeTrfase"/>
</dbReference>
<dbReference type="NCBIfam" id="NF009733">
    <property type="entry name" value="PRK13256.1"/>
    <property type="match status" value="1"/>
</dbReference>
<evidence type="ECO:0000256" key="4">
    <source>
        <dbReference type="ARBA" id="ARBA00011905"/>
    </source>
</evidence>
<keyword evidence="8" id="KW-0949">S-adenosyl-L-methionine</keyword>
<gene>
    <name evidence="9" type="ordered locus">FN3523_0024</name>
</gene>
<dbReference type="eggNOG" id="COG0500">
    <property type="taxonomic scope" value="Bacteria"/>
</dbReference>